<protein>
    <submittedName>
        <fullName evidence="2">Thiamine biosynthesis protein ThiF</fullName>
    </submittedName>
</protein>
<dbReference type="Proteomes" id="UP000094296">
    <property type="component" value="Unassembled WGS sequence"/>
</dbReference>
<comment type="caution">
    <text evidence="2">The sequence shown here is derived from an EMBL/GenBank/DDBJ whole genome shotgun (WGS) entry which is preliminary data.</text>
</comment>
<dbReference type="InterPro" id="IPR045886">
    <property type="entry name" value="ThiF/MoeB/HesA"/>
</dbReference>
<dbReference type="PANTHER" id="PTHR43267:SF1">
    <property type="entry name" value="TRNA THREONYLCARBAMOYLADENOSINE DEHYDRATASE"/>
    <property type="match status" value="1"/>
</dbReference>
<gene>
    <name evidence="2" type="ORF">BHF68_10240</name>
</gene>
<dbReference type="InterPro" id="IPR000594">
    <property type="entry name" value="ThiF_NAD_FAD-bd"/>
</dbReference>
<keyword evidence="3" id="KW-1185">Reference proteome</keyword>
<dbReference type="STRING" id="766136.BHF68_10240"/>
<feature type="domain" description="THIF-type NAD/FAD binding fold" evidence="1">
    <location>
        <begin position="54"/>
        <end position="275"/>
    </location>
</feature>
<sequence length="276" mass="30408">MHELINKLKTSSITDSKGKIMSWELQTNLSKDYNFTLREVEKIALENDIIPARYQRNRNTLAISEQLALFNKKVAVVGCGGLGGYIIEEVARLGIGSIELIDADVFEEHNLNRQLLAKIDNLGISKTEVAKARVNEINPICDAKAHDIAFDMLNGVELLRGVDLVFDALDCISTRLKLVDVTSELNIPMVHGAIAGWYGQITTSLPGDKTLQKWYKGAQAAKGIEAALGNPAFTPATVASIQVAEACKVLLNKQNILNNKMLTINLLDMEFEIIEM</sequence>
<dbReference type="CDD" id="cd00757">
    <property type="entry name" value="ThiF_MoeB_HesA_family"/>
    <property type="match status" value="1"/>
</dbReference>
<dbReference type="GO" id="GO:0008641">
    <property type="term" value="F:ubiquitin-like modifier activating enzyme activity"/>
    <property type="evidence" value="ECO:0007669"/>
    <property type="project" value="InterPro"/>
</dbReference>
<evidence type="ECO:0000313" key="3">
    <source>
        <dbReference type="Proteomes" id="UP000094296"/>
    </source>
</evidence>
<dbReference type="GO" id="GO:0061504">
    <property type="term" value="P:cyclic threonylcarbamoyladenosine biosynthetic process"/>
    <property type="evidence" value="ECO:0007669"/>
    <property type="project" value="TreeGrafter"/>
</dbReference>
<organism evidence="2 3">
    <name type="scientific">Desulfuribacillus alkaliarsenatis</name>
    <dbReference type="NCBI Taxonomy" id="766136"/>
    <lineage>
        <taxon>Bacteria</taxon>
        <taxon>Bacillati</taxon>
        <taxon>Bacillota</taxon>
        <taxon>Desulfuribacillia</taxon>
        <taxon>Desulfuribacillales</taxon>
        <taxon>Desulfuribacillaceae</taxon>
        <taxon>Desulfuribacillus</taxon>
    </lineage>
</organism>
<dbReference type="EMBL" id="MIJE01000033">
    <property type="protein sequence ID" value="OEF96161.1"/>
    <property type="molecule type" value="Genomic_DNA"/>
</dbReference>
<dbReference type="PANTHER" id="PTHR43267">
    <property type="entry name" value="TRNA THREONYLCARBAMOYLADENOSINE DEHYDRATASE"/>
    <property type="match status" value="1"/>
</dbReference>
<dbReference type="Gene3D" id="3.40.50.720">
    <property type="entry name" value="NAD(P)-binding Rossmann-like Domain"/>
    <property type="match status" value="1"/>
</dbReference>
<dbReference type="InterPro" id="IPR035985">
    <property type="entry name" value="Ubiquitin-activating_enz"/>
</dbReference>
<dbReference type="SUPFAM" id="SSF69572">
    <property type="entry name" value="Activating enzymes of the ubiquitin-like proteins"/>
    <property type="match status" value="1"/>
</dbReference>
<proteinExistence type="predicted"/>
<accession>A0A1E5G002</accession>
<dbReference type="Pfam" id="PF00899">
    <property type="entry name" value="ThiF"/>
    <property type="match status" value="1"/>
</dbReference>
<reference evidence="2 3" key="1">
    <citation type="submission" date="2016-09" db="EMBL/GenBank/DDBJ databases">
        <title>Draft genome sequence for the type strain of Desulfuribacillus alkaliarsenatis AHT28, an obligately anaerobic, sulfidogenic bacterium isolated from Russian soda lake sediments.</title>
        <authorList>
            <person name="Abin C.A."/>
            <person name="Hollibaugh J.T."/>
        </authorList>
    </citation>
    <scope>NUCLEOTIDE SEQUENCE [LARGE SCALE GENOMIC DNA]</scope>
    <source>
        <strain evidence="2 3">AHT28</strain>
    </source>
</reference>
<name>A0A1E5G002_9FIRM</name>
<dbReference type="OrthoDB" id="9804286at2"/>
<evidence type="ECO:0000313" key="2">
    <source>
        <dbReference type="EMBL" id="OEF96161.1"/>
    </source>
</evidence>
<evidence type="ECO:0000259" key="1">
    <source>
        <dbReference type="Pfam" id="PF00899"/>
    </source>
</evidence>
<dbReference type="AlphaFoldDB" id="A0A1E5G002"/>
<dbReference type="GO" id="GO:0061503">
    <property type="term" value="F:tRNA threonylcarbamoyladenosine dehydratase"/>
    <property type="evidence" value="ECO:0007669"/>
    <property type="project" value="TreeGrafter"/>
</dbReference>